<protein>
    <recommendedName>
        <fullName evidence="4">Transmembrane protein</fullName>
    </recommendedName>
</protein>
<feature type="region of interest" description="Disordered" evidence="1">
    <location>
        <begin position="762"/>
        <end position="798"/>
    </location>
</feature>
<dbReference type="AlphaFoldDB" id="A0A0G4HBW9"/>
<dbReference type="VEuPathDB" id="CryptoDB:Cvel_6258"/>
<feature type="transmembrane region" description="Helical" evidence="2">
    <location>
        <begin position="658"/>
        <end position="679"/>
    </location>
</feature>
<feature type="compositionally biased region" description="Basic and acidic residues" evidence="1">
    <location>
        <begin position="29"/>
        <end position="39"/>
    </location>
</feature>
<sequence>MQQEDDRNLRRGGSGASGAGVLEETGGDGDAHGPKERCSAPEAEGSESRQYFFLQFEAPRFRFYGRSVRLMPVLYFDDLPLPVSIASLSLGAITGIGFASMDASVGMGSISQQLMNVSLGVFFCVPAFVRRSLPRGFTRKEAECILAIRAVQDGWGRGDENDEGVELCPGAEEDLEGGGEDEGNALRSGAGVCGFRLVFATSAIPEVNRVWWHGVDTDSEPPAARLKDGEGKGGEEGEVDEASTKKLGKCRRFWGGVGRVAGLVGGALQGFCVCWWTVWSCCRSPIAAAGALDSRRLLLALITCLVFLDFTSDIAVGVQLTMAGVYDWSENPVVFDEQGRSESFGPAFSDTPIRAVFREDGTLSHYEGVSVWDDRYADAQAAGVYFNLTIPPPLPERVAYADWPASLQREAREGGFNISKRYVELLLDGVQEHREFVTERDFFPKKQLHKYLDLGDFVLLPHLAAMSGRLWLVGPGLRIHERRRARHILLKKVGRKSPQPPGCSEVEWKYFWDDRMNGTRHQFYSGLLNSSTAITSPSCLVGTIGVQHLLECPEGCGTPCSSLLKSYQAVSGKLLCPMDRVEDFRPSFWCGIAILFLSLFDMLNVVVVQVMMVNAKSFRKSWRRFLLSFLLSLTEVFILALSLYGYHIEDNQDMSRAALYFSVASTVLIVLWKSVRVLATRLNFCKRWRKLDEFLEKEPPESLQPRIPSSKQKQKQERGTVDRSKGARTTGNLGVSTRRTVLPTAPSFQEFREQRSRLELDLEFEESRGSNLAGGSPEHHHSLSLALPQSEKAEQGGG</sequence>
<organism evidence="3">
    <name type="scientific">Chromera velia CCMP2878</name>
    <dbReference type="NCBI Taxonomy" id="1169474"/>
    <lineage>
        <taxon>Eukaryota</taxon>
        <taxon>Sar</taxon>
        <taxon>Alveolata</taxon>
        <taxon>Colpodellida</taxon>
        <taxon>Chromeraceae</taxon>
        <taxon>Chromera</taxon>
    </lineage>
</organism>
<accession>A0A0G4HBW9</accession>
<proteinExistence type="predicted"/>
<name>A0A0G4HBW9_9ALVE</name>
<evidence type="ECO:0000256" key="2">
    <source>
        <dbReference type="SAM" id="Phobius"/>
    </source>
</evidence>
<keyword evidence="2" id="KW-0472">Membrane</keyword>
<evidence type="ECO:0008006" key="4">
    <source>
        <dbReference type="Google" id="ProtNLM"/>
    </source>
</evidence>
<feature type="compositionally biased region" description="Basic and acidic residues" evidence="1">
    <location>
        <begin position="714"/>
        <end position="725"/>
    </location>
</feature>
<feature type="transmembrane region" description="Helical" evidence="2">
    <location>
        <begin position="586"/>
        <end position="613"/>
    </location>
</feature>
<gene>
    <name evidence="3" type="ORF">Cvel_6258</name>
</gene>
<feature type="region of interest" description="Disordered" evidence="1">
    <location>
        <begin position="1"/>
        <end position="43"/>
    </location>
</feature>
<reference evidence="3" key="1">
    <citation type="submission" date="2014-11" db="EMBL/GenBank/DDBJ databases">
        <authorList>
            <person name="Otto D Thomas"/>
            <person name="Naeem Raeece"/>
        </authorList>
    </citation>
    <scope>NUCLEOTIDE SEQUENCE</scope>
</reference>
<feature type="region of interest" description="Disordered" evidence="1">
    <location>
        <begin position="220"/>
        <end position="240"/>
    </location>
</feature>
<evidence type="ECO:0000313" key="3">
    <source>
        <dbReference type="EMBL" id="CEM41499.1"/>
    </source>
</evidence>
<dbReference type="PhylomeDB" id="A0A0G4HBW9"/>
<feature type="compositionally biased region" description="Polar residues" evidence="1">
    <location>
        <begin position="727"/>
        <end position="739"/>
    </location>
</feature>
<feature type="region of interest" description="Disordered" evidence="1">
    <location>
        <begin position="699"/>
        <end position="739"/>
    </location>
</feature>
<dbReference type="EMBL" id="CDMZ01002246">
    <property type="protein sequence ID" value="CEM41499.1"/>
    <property type="molecule type" value="Genomic_DNA"/>
</dbReference>
<feature type="transmembrane region" description="Helical" evidence="2">
    <location>
        <begin position="625"/>
        <end position="646"/>
    </location>
</feature>
<feature type="compositionally biased region" description="Basic and acidic residues" evidence="1">
    <location>
        <begin position="225"/>
        <end position="235"/>
    </location>
</feature>
<keyword evidence="2" id="KW-1133">Transmembrane helix</keyword>
<keyword evidence="2" id="KW-0812">Transmembrane</keyword>
<evidence type="ECO:0000256" key="1">
    <source>
        <dbReference type="SAM" id="MobiDB-lite"/>
    </source>
</evidence>